<gene>
    <name evidence="2" type="ORF">AVENLUH5627_00068</name>
</gene>
<evidence type="ECO:0000256" key="1">
    <source>
        <dbReference type="SAM" id="SignalP"/>
    </source>
</evidence>
<feature type="chain" id="PRO_5007563273" evidence="1">
    <location>
        <begin position="23"/>
        <end position="132"/>
    </location>
</feature>
<dbReference type="AlphaFoldDB" id="A0A150I3S1"/>
<keyword evidence="1" id="KW-0732">Signal</keyword>
<evidence type="ECO:0000313" key="2">
    <source>
        <dbReference type="EMBL" id="KXZ74270.1"/>
    </source>
</evidence>
<accession>A0A150I3S1</accession>
<proteinExistence type="predicted"/>
<name>A0A150I3S1_9GAMM</name>
<comment type="caution">
    <text evidence="2">The sequence shown here is derived from an EMBL/GenBank/DDBJ whole genome shotgun (WGS) entry which is preliminary data.</text>
</comment>
<dbReference type="EMBL" id="JRUE01000019">
    <property type="protein sequence ID" value="KXZ74270.1"/>
    <property type="molecule type" value="Genomic_DNA"/>
</dbReference>
<dbReference type="RefSeq" id="WP_061517788.1">
    <property type="nucleotide sequence ID" value="NZ_JRUE01000019.1"/>
</dbReference>
<organism evidence="2 3">
    <name type="scientific">Acinetobacter venetianus</name>
    <dbReference type="NCBI Taxonomy" id="52133"/>
    <lineage>
        <taxon>Bacteria</taxon>
        <taxon>Pseudomonadati</taxon>
        <taxon>Pseudomonadota</taxon>
        <taxon>Gammaproteobacteria</taxon>
        <taxon>Moraxellales</taxon>
        <taxon>Moraxellaceae</taxon>
        <taxon>Acinetobacter</taxon>
    </lineage>
</organism>
<dbReference type="PATRIC" id="fig|52133.18.peg.72"/>
<evidence type="ECO:0000313" key="3">
    <source>
        <dbReference type="Proteomes" id="UP000075680"/>
    </source>
</evidence>
<feature type="signal peptide" evidence="1">
    <location>
        <begin position="1"/>
        <end position="22"/>
    </location>
</feature>
<sequence length="132" mass="15221">MKRKLIVIIVSLLSGVITNTHAELVLVSGTAKQKNYIDTASIVIKKNPKVIFYNQLIFFDQNFVIQQYRNSVMVYKNMMNCDEKNWATLSEVRKTTDQRKVLEVLQDNASSLNIKPVINSGPVKFIYDNYCR</sequence>
<dbReference type="Proteomes" id="UP000075680">
    <property type="component" value="Unassembled WGS sequence"/>
</dbReference>
<protein>
    <submittedName>
        <fullName evidence="2">Uncharacterized protein</fullName>
    </submittedName>
</protein>
<reference evidence="2 3" key="1">
    <citation type="journal article" date="2016" name="Sci. Rep.">
        <title>Genomic and phenotypic characterization of the species Acinetobacter venetianus.</title>
        <authorList>
            <person name="Fondi M."/>
            <person name="Maida I."/>
            <person name="Perrin E."/>
            <person name="Orlandini V."/>
            <person name="La Torre L."/>
            <person name="Bosi E."/>
            <person name="Negroni A."/>
            <person name="Zanaroli G."/>
            <person name="Fava F."/>
            <person name="Decorosi F."/>
            <person name="Giovannetti L."/>
            <person name="Viti C."/>
            <person name="Vaneechoutte M."/>
            <person name="Dijkshoorn L."/>
            <person name="Fani R."/>
        </authorList>
    </citation>
    <scope>NUCLEOTIDE SEQUENCE [LARGE SCALE GENOMIC DNA]</scope>
    <source>
        <strain evidence="2 3">LUH5627</strain>
    </source>
</reference>